<dbReference type="PROSITE" id="PS51721">
    <property type="entry name" value="G_CP"/>
    <property type="match status" value="1"/>
</dbReference>
<dbReference type="GO" id="GO:0005737">
    <property type="term" value="C:cytoplasm"/>
    <property type="evidence" value="ECO:0007669"/>
    <property type="project" value="UniProtKB-SubCell"/>
</dbReference>
<dbReference type="NCBIfam" id="TIGR00157">
    <property type="entry name" value="ribosome small subunit-dependent GTPase A"/>
    <property type="match status" value="1"/>
</dbReference>
<protein>
    <recommendedName>
        <fullName evidence="10">Small ribosomal subunit biogenesis GTPase RsgA</fullName>
        <ecNumber evidence="10">3.6.1.-</ecNumber>
    </recommendedName>
</protein>
<dbReference type="GO" id="GO:0042274">
    <property type="term" value="P:ribosomal small subunit biogenesis"/>
    <property type="evidence" value="ECO:0007669"/>
    <property type="project" value="UniProtKB-UniRule"/>
</dbReference>
<dbReference type="HAMAP" id="MF_01820">
    <property type="entry name" value="GTPase_RsgA"/>
    <property type="match status" value="1"/>
</dbReference>
<feature type="binding site" evidence="10">
    <location>
        <position position="429"/>
    </location>
    <ligand>
        <name>Zn(2+)</name>
        <dbReference type="ChEBI" id="CHEBI:29105"/>
    </ligand>
</feature>
<evidence type="ECO:0000256" key="8">
    <source>
        <dbReference type="ARBA" id="ARBA00022884"/>
    </source>
</evidence>
<keyword evidence="1 10" id="KW-0963">Cytoplasm</keyword>
<reference evidence="14" key="1">
    <citation type="submission" date="2019-12" db="EMBL/GenBank/DDBJ databases">
        <authorList>
            <person name="Cremers G."/>
        </authorList>
    </citation>
    <scope>NUCLEOTIDE SEQUENCE</scope>
    <source>
        <strain evidence="14">Mbul1</strain>
    </source>
</reference>
<keyword evidence="7 10" id="KW-0862">Zinc</keyword>
<keyword evidence="4 10" id="KW-0699">rRNA-binding</keyword>
<feature type="binding site" evidence="10">
    <location>
        <position position="436"/>
    </location>
    <ligand>
        <name>Zn(2+)</name>
        <dbReference type="ChEBI" id="CHEBI:29105"/>
    </ligand>
</feature>
<dbReference type="PANTHER" id="PTHR32120">
    <property type="entry name" value="SMALL RIBOSOMAL SUBUNIT BIOGENESIS GTPASE RSGA"/>
    <property type="match status" value="1"/>
</dbReference>
<dbReference type="GO" id="GO:0005525">
    <property type="term" value="F:GTP binding"/>
    <property type="evidence" value="ECO:0007669"/>
    <property type="project" value="UniProtKB-UniRule"/>
</dbReference>
<evidence type="ECO:0000256" key="10">
    <source>
        <dbReference type="HAMAP-Rule" id="MF_01820"/>
    </source>
</evidence>
<evidence type="ECO:0000256" key="2">
    <source>
        <dbReference type="ARBA" id="ARBA00022517"/>
    </source>
</evidence>
<feature type="region of interest" description="Disordered" evidence="11">
    <location>
        <begin position="360"/>
        <end position="385"/>
    </location>
</feature>
<comment type="subunit">
    <text evidence="10">Monomer. Associates with 30S ribosomal subunit, binds 16S rRNA.</text>
</comment>
<evidence type="ECO:0000256" key="6">
    <source>
        <dbReference type="ARBA" id="ARBA00022801"/>
    </source>
</evidence>
<dbReference type="Gene3D" id="1.10.40.50">
    <property type="entry name" value="Probable gtpase engc, domain 3"/>
    <property type="match status" value="1"/>
</dbReference>
<dbReference type="GO" id="GO:0046872">
    <property type="term" value="F:metal ion binding"/>
    <property type="evidence" value="ECO:0007669"/>
    <property type="project" value="UniProtKB-KW"/>
</dbReference>
<dbReference type="CDD" id="cd01854">
    <property type="entry name" value="YjeQ_EngC"/>
    <property type="match status" value="1"/>
</dbReference>
<dbReference type="SUPFAM" id="SSF52540">
    <property type="entry name" value="P-loop containing nucleoside triphosphate hydrolases"/>
    <property type="match status" value="1"/>
</dbReference>
<dbReference type="Gene3D" id="3.40.50.300">
    <property type="entry name" value="P-loop containing nucleotide triphosphate hydrolases"/>
    <property type="match status" value="1"/>
</dbReference>
<evidence type="ECO:0000256" key="4">
    <source>
        <dbReference type="ARBA" id="ARBA00022730"/>
    </source>
</evidence>
<keyword evidence="3 10" id="KW-0479">Metal-binding</keyword>
<dbReference type="GO" id="GO:0019843">
    <property type="term" value="F:rRNA binding"/>
    <property type="evidence" value="ECO:0007669"/>
    <property type="project" value="UniProtKB-KW"/>
</dbReference>
<proteinExistence type="inferred from homology"/>
<evidence type="ECO:0000256" key="1">
    <source>
        <dbReference type="ARBA" id="ARBA00022490"/>
    </source>
</evidence>
<dbReference type="EMBL" id="LR743504">
    <property type="protein sequence ID" value="CAA2105759.1"/>
    <property type="molecule type" value="Genomic_DNA"/>
</dbReference>
<evidence type="ECO:0000256" key="11">
    <source>
        <dbReference type="SAM" id="MobiDB-lite"/>
    </source>
</evidence>
<dbReference type="InterPro" id="IPR027417">
    <property type="entry name" value="P-loop_NTPase"/>
</dbReference>
<comment type="subcellular location">
    <subcellularLocation>
        <location evidence="10">Cytoplasm</location>
    </subcellularLocation>
</comment>
<feature type="binding site" evidence="10">
    <location>
        <begin position="345"/>
        <end position="353"/>
    </location>
    <ligand>
        <name>GTP</name>
        <dbReference type="ChEBI" id="CHEBI:37565"/>
    </ligand>
</feature>
<accession>A0A679J432</accession>
<keyword evidence="9 10" id="KW-0342">GTP-binding</keyword>
<evidence type="ECO:0000256" key="7">
    <source>
        <dbReference type="ARBA" id="ARBA00022833"/>
    </source>
</evidence>
<keyword evidence="8 10" id="KW-0694">RNA-binding</keyword>
<feature type="domain" description="EngC GTPase" evidence="12">
    <location>
        <begin position="254"/>
        <end position="404"/>
    </location>
</feature>
<evidence type="ECO:0000256" key="3">
    <source>
        <dbReference type="ARBA" id="ARBA00022723"/>
    </source>
</evidence>
<gene>
    <name evidence="10 14" type="primary">rsgA</name>
    <name evidence="14" type="ORF">MBUL_03352</name>
</gene>
<sequence>MRRDSGIVFAAEHLALFGEPGIRLVRPQLQQGAVFPQPQLELRARVLAIGRFIRLEGAALDRFQGLSIDGRAVGLAQSGQIAETEFRRDQSRDLLALLIQLRHRHPHSLESGAPMIGHLAAGEQGDRRRKAREALVNPPRPCHGWPVTDDPSHSHPLRPSRLGWSDFFEEQREPAEAGLVPMRIATVHRSRLTALSLTGPVGLVLPVHTQTGDFAVGDWVLVEPETGTMRRRLSRRSVLQRRNEGGGPLQLAAANVDTLFVVTSCNADFNIARLERYLALANQGGTNPVIVLTKADMAPDAETYRRQAAGLQRDLAVVTVNPRLPDAVAQLAPWCGEGLTVAVVGSSGVGKSTLVNTLAGPDQDLPQETGGIREHDAKGRHTTTSRSLHAIAGGGWVIDTPGMRTLHVSDAAEGIDTLFAEIVELAPSCRFRDCTHAHEPGCAVQAAVAEGALDPERLTRWRKLLDENRTNTPVVTGPRGSRRR</sequence>
<name>A0A679J432_9HYPH</name>
<dbReference type="InterPro" id="IPR010914">
    <property type="entry name" value="RsgA_GTPase_dom"/>
</dbReference>
<feature type="region of interest" description="Disordered" evidence="11">
    <location>
        <begin position="136"/>
        <end position="156"/>
    </location>
</feature>
<feature type="binding site" evidence="10">
    <location>
        <position position="442"/>
    </location>
    <ligand>
        <name>Zn(2+)</name>
        <dbReference type="ChEBI" id="CHEBI:29105"/>
    </ligand>
</feature>
<dbReference type="PANTHER" id="PTHR32120:SF10">
    <property type="entry name" value="SMALL RIBOSOMAL SUBUNIT BIOGENESIS GTPASE RSGA"/>
    <property type="match status" value="1"/>
</dbReference>
<comment type="function">
    <text evidence="10">One of several proteins that assist in the late maturation steps of the functional core of the 30S ribosomal subunit. Helps release RbfA from mature subunits. May play a role in the assembly of ribosomal proteins into the subunit. Circularly permuted GTPase that catalyzes slow GTP hydrolysis, GTPase activity is stimulated by the 30S ribosomal subunit.</text>
</comment>
<evidence type="ECO:0000259" key="12">
    <source>
        <dbReference type="PROSITE" id="PS50936"/>
    </source>
</evidence>
<evidence type="ECO:0000259" key="13">
    <source>
        <dbReference type="PROSITE" id="PS51721"/>
    </source>
</evidence>
<evidence type="ECO:0000313" key="14">
    <source>
        <dbReference type="EMBL" id="CAA2105759.1"/>
    </source>
</evidence>
<feature type="binding site" evidence="10">
    <location>
        <begin position="293"/>
        <end position="296"/>
    </location>
    <ligand>
        <name>GTP</name>
        <dbReference type="ChEBI" id="CHEBI:37565"/>
    </ligand>
</feature>
<organism evidence="14">
    <name type="scientific">Methylobacterium bullatum</name>
    <dbReference type="NCBI Taxonomy" id="570505"/>
    <lineage>
        <taxon>Bacteria</taxon>
        <taxon>Pseudomonadati</taxon>
        <taxon>Pseudomonadota</taxon>
        <taxon>Alphaproteobacteria</taxon>
        <taxon>Hyphomicrobiales</taxon>
        <taxon>Methylobacteriaceae</taxon>
        <taxon>Methylobacterium</taxon>
    </lineage>
</organism>
<dbReference type="Pfam" id="PF03193">
    <property type="entry name" value="RsgA_GTPase"/>
    <property type="match status" value="1"/>
</dbReference>
<dbReference type="AlphaFoldDB" id="A0A679J432"/>
<dbReference type="PROSITE" id="PS50936">
    <property type="entry name" value="ENGC_GTPASE"/>
    <property type="match status" value="1"/>
</dbReference>
<comment type="cofactor">
    <cofactor evidence="10">
        <name>Zn(2+)</name>
        <dbReference type="ChEBI" id="CHEBI:29105"/>
    </cofactor>
    <text evidence="10">Binds 1 zinc ion per subunit.</text>
</comment>
<feature type="domain" description="CP-type G" evidence="13">
    <location>
        <begin position="242"/>
        <end position="406"/>
    </location>
</feature>
<keyword evidence="2 10" id="KW-0690">Ribosome biogenesis</keyword>
<dbReference type="GO" id="GO:0003924">
    <property type="term" value="F:GTPase activity"/>
    <property type="evidence" value="ECO:0007669"/>
    <property type="project" value="UniProtKB-UniRule"/>
</dbReference>
<keyword evidence="6 10" id="KW-0378">Hydrolase</keyword>
<dbReference type="InterPro" id="IPR004881">
    <property type="entry name" value="Ribosome_biogen_GTPase_RsgA"/>
</dbReference>
<feature type="binding site" evidence="10">
    <location>
        <position position="434"/>
    </location>
    <ligand>
        <name>Zn(2+)</name>
        <dbReference type="ChEBI" id="CHEBI:29105"/>
    </ligand>
</feature>
<dbReference type="EC" id="3.6.1.-" evidence="10"/>
<evidence type="ECO:0000256" key="9">
    <source>
        <dbReference type="ARBA" id="ARBA00023134"/>
    </source>
</evidence>
<evidence type="ECO:0000256" key="5">
    <source>
        <dbReference type="ARBA" id="ARBA00022741"/>
    </source>
</evidence>
<dbReference type="InterPro" id="IPR030378">
    <property type="entry name" value="G_CP_dom"/>
</dbReference>
<comment type="similarity">
    <text evidence="10">Belongs to the TRAFAC class YlqF/YawG GTPase family. RsgA subfamily.</text>
</comment>
<keyword evidence="5 10" id="KW-0547">Nucleotide-binding</keyword>